<dbReference type="STRING" id="1028.SAMN05661096_00198"/>
<evidence type="ECO:0000313" key="9">
    <source>
        <dbReference type="Proteomes" id="UP000193804"/>
    </source>
</evidence>
<dbReference type="EMBL" id="FXAW01000001">
    <property type="protein sequence ID" value="SMG09323.1"/>
    <property type="molecule type" value="Genomic_DNA"/>
</dbReference>
<dbReference type="InterPro" id="IPR051473">
    <property type="entry name" value="P2Ox-like"/>
</dbReference>
<sequence>MSKEKNQFDAIVVGSGISGGWAAKELSEKGLKTLVLERGRNVEHIKDYPTMNKAPWEFDHRGKESQKVQEEYYVQSKTYAFDEGSKHFWVNDKENPYTHPDDKEFRWIRGNHVGGRSLTWGRQSYRLAPMDFEANAKDGIAVDWPIRYEDLAPWYDKVEEFVGISGRNEGYAQLPDGKFQPPMDMFCVEEKVKGAIEKNWDDRFMTIGRTANLTQNKHNRTKCQYRNLCSRGCPFGGYFSSQSSTLPAASATGNMTLRPNAIVESVILDENTNKAKGVRVIDAETNEYHEYYAKVIFLCASTLGSTWIMLNSKSDRFPDGLGNTSGTLGRNLMDHHFEVYVKAEFDDFKDQYHTGYRPNGIYVPRFQNIKSQHPDFIRGYGFQGGGNRVGWGYGNRLAGFGADFKDALMKPGPWEMSFMPFGETLPYEDNQVTLNENVRDKWGLPTLHIDCEFKENEHNMRKDMVKTGKEMLEVAGGKNIEAVNLPAVPGFGIHEMGTARMGRDPKTSMLNKHNQLHEVPNVFVTDGSAMTSSACQNPSLTYMALTARAVDFAVSELKKMNL</sequence>
<dbReference type="PANTHER" id="PTHR42784">
    <property type="entry name" value="PYRANOSE 2-OXIDASE"/>
    <property type="match status" value="1"/>
</dbReference>
<dbReference type="Gene3D" id="3.50.50.60">
    <property type="entry name" value="FAD/NAD(P)-binding domain"/>
    <property type="match status" value="2"/>
</dbReference>
<dbReference type="GO" id="GO:0050660">
    <property type="term" value="F:flavin adenine dinucleotide binding"/>
    <property type="evidence" value="ECO:0007669"/>
    <property type="project" value="InterPro"/>
</dbReference>
<evidence type="ECO:0000313" key="8">
    <source>
        <dbReference type="EMBL" id="SMG09323.1"/>
    </source>
</evidence>
<name>A0A1X7I5G8_9BACT</name>
<evidence type="ECO:0000259" key="7">
    <source>
        <dbReference type="Pfam" id="PF05199"/>
    </source>
</evidence>
<keyword evidence="5" id="KW-0560">Oxidoreductase</keyword>
<dbReference type="RefSeq" id="WP_085515219.1">
    <property type="nucleotide sequence ID" value="NZ_FXAW01000001.1"/>
</dbReference>
<evidence type="ECO:0000256" key="2">
    <source>
        <dbReference type="ARBA" id="ARBA00010790"/>
    </source>
</evidence>
<dbReference type="AlphaFoldDB" id="A0A1X7I5G8"/>
<dbReference type="PANTHER" id="PTHR42784:SF1">
    <property type="entry name" value="PYRANOSE 2-OXIDASE"/>
    <property type="match status" value="1"/>
</dbReference>
<evidence type="ECO:0000256" key="5">
    <source>
        <dbReference type="ARBA" id="ARBA00023002"/>
    </source>
</evidence>
<dbReference type="SUPFAM" id="SSF51905">
    <property type="entry name" value="FAD/NAD(P)-binding domain"/>
    <property type="match status" value="1"/>
</dbReference>
<accession>A0A1X7I5G8</accession>
<dbReference type="OrthoDB" id="1154541at2"/>
<dbReference type="SUPFAM" id="SSF54373">
    <property type="entry name" value="FAD-linked reductases, C-terminal domain"/>
    <property type="match status" value="1"/>
</dbReference>
<protein>
    <submittedName>
        <fullName evidence="8">Choline dehydrogenase</fullName>
    </submittedName>
</protein>
<dbReference type="Pfam" id="PF05199">
    <property type="entry name" value="GMC_oxred_C"/>
    <property type="match status" value="1"/>
</dbReference>
<comment type="similarity">
    <text evidence="2">Belongs to the GMC oxidoreductase family.</text>
</comment>
<feature type="domain" description="Glucose-methanol-choline oxidoreductase C-terminal" evidence="7">
    <location>
        <begin position="426"/>
        <end position="545"/>
    </location>
</feature>
<keyword evidence="9" id="KW-1185">Reference proteome</keyword>
<keyword evidence="4" id="KW-0274">FAD</keyword>
<feature type="domain" description="Glucose-methanol-choline oxidoreductase N-terminal" evidence="6">
    <location>
        <begin position="12"/>
        <end position="335"/>
    </location>
</feature>
<dbReference type="InterPro" id="IPR007867">
    <property type="entry name" value="GMC_OxRtase_C"/>
</dbReference>
<proteinExistence type="inferred from homology"/>
<organism evidence="8 9">
    <name type="scientific">Marivirga sericea</name>
    <dbReference type="NCBI Taxonomy" id="1028"/>
    <lineage>
        <taxon>Bacteria</taxon>
        <taxon>Pseudomonadati</taxon>
        <taxon>Bacteroidota</taxon>
        <taxon>Cytophagia</taxon>
        <taxon>Cytophagales</taxon>
        <taxon>Marivirgaceae</taxon>
        <taxon>Marivirga</taxon>
    </lineage>
</organism>
<keyword evidence="3" id="KW-0285">Flavoprotein</keyword>
<comment type="cofactor">
    <cofactor evidence="1">
        <name>FAD</name>
        <dbReference type="ChEBI" id="CHEBI:57692"/>
    </cofactor>
</comment>
<dbReference type="Proteomes" id="UP000193804">
    <property type="component" value="Unassembled WGS sequence"/>
</dbReference>
<evidence type="ECO:0000259" key="6">
    <source>
        <dbReference type="Pfam" id="PF00732"/>
    </source>
</evidence>
<evidence type="ECO:0000256" key="1">
    <source>
        <dbReference type="ARBA" id="ARBA00001974"/>
    </source>
</evidence>
<evidence type="ECO:0000256" key="4">
    <source>
        <dbReference type="ARBA" id="ARBA00022827"/>
    </source>
</evidence>
<dbReference type="InterPro" id="IPR036188">
    <property type="entry name" value="FAD/NAD-bd_sf"/>
</dbReference>
<dbReference type="GO" id="GO:0016614">
    <property type="term" value="F:oxidoreductase activity, acting on CH-OH group of donors"/>
    <property type="evidence" value="ECO:0007669"/>
    <property type="project" value="InterPro"/>
</dbReference>
<dbReference type="Pfam" id="PF00732">
    <property type="entry name" value="GMC_oxred_N"/>
    <property type="match status" value="1"/>
</dbReference>
<evidence type="ECO:0000256" key="3">
    <source>
        <dbReference type="ARBA" id="ARBA00022630"/>
    </source>
</evidence>
<reference evidence="9" key="1">
    <citation type="submission" date="2017-04" db="EMBL/GenBank/DDBJ databases">
        <authorList>
            <person name="Varghese N."/>
            <person name="Submissions S."/>
        </authorList>
    </citation>
    <scope>NUCLEOTIDE SEQUENCE [LARGE SCALE GENOMIC DNA]</scope>
    <source>
        <strain evidence="9">DSM 4125</strain>
    </source>
</reference>
<dbReference type="InterPro" id="IPR000172">
    <property type="entry name" value="GMC_OxRdtase_N"/>
</dbReference>
<gene>
    <name evidence="8" type="ORF">SAMN05661096_00198</name>
</gene>